<organism evidence="2 3">
    <name type="scientific">Pseudarthrobacter oxydans</name>
    <name type="common">Arthrobacter oxydans</name>
    <dbReference type="NCBI Taxonomy" id="1671"/>
    <lineage>
        <taxon>Bacteria</taxon>
        <taxon>Bacillati</taxon>
        <taxon>Actinomycetota</taxon>
        <taxon>Actinomycetes</taxon>
        <taxon>Micrococcales</taxon>
        <taxon>Micrococcaceae</taxon>
        <taxon>Pseudarthrobacter</taxon>
    </lineage>
</organism>
<name>A0AAW8N9J1_PSEOX</name>
<dbReference type="SUPFAM" id="SSF89796">
    <property type="entry name" value="CoA-transferase family III (CaiB/BaiF)"/>
    <property type="match status" value="2"/>
</dbReference>
<evidence type="ECO:0000313" key="3">
    <source>
        <dbReference type="Proteomes" id="UP001262032"/>
    </source>
</evidence>
<protein>
    <submittedName>
        <fullName evidence="2">Crotonobetainyl-CoA:carnitine CoA-transferase CaiB-like acyl-CoA transferase</fullName>
    </submittedName>
</protein>
<comment type="caution">
    <text evidence="2">The sequence shown here is derived from an EMBL/GenBank/DDBJ whole genome shotgun (WGS) entry which is preliminary data.</text>
</comment>
<dbReference type="InterPro" id="IPR023606">
    <property type="entry name" value="CoA-Trfase_III_dom_1_sf"/>
</dbReference>
<dbReference type="EMBL" id="JAVDWN010000003">
    <property type="protein sequence ID" value="MDR7163355.1"/>
    <property type="molecule type" value="Genomic_DNA"/>
</dbReference>
<dbReference type="Proteomes" id="UP001262032">
    <property type="component" value="Unassembled WGS sequence"/>
</dbReference>
<evidence type="ECO:0000313" key="2">
    <source>
        <dbReference type="EMBL" id="MDR7163355.1"/>
    </source>
</evidence>
<dbReference type="Gene3D" id="3.40.50.10540">
    <property type="entry name" value="Crotonobetainyl-coa:carnitine coa-transferase, domain 1"/>
    <property type="match status" value="1"/>
</dbReference>
<reference evidence="2" key="1">
    <citation type="submission" date="2023-07" db="EMBL/GenBank/DDBJ databases">
        <title>Sorghum-associated microbial communities from plants grown in Nebraska, USA.</title>
        <authorList>
            <person name="Schachtman D."/>
        </authorList>
    </citation>
    <scope>NUCLEOTIDE SEQUENCE</scope>
    <source>
        <strain evidence="2">BE261</strain>
    </source>
</reference>
<dbReference type="GO" id="GO:0003824">
    <property type="term" value="F:catalytic activity"/>
    <property type="evidence" value="ECO:0007669"/>
    <property type="project" value="InterPro"/>
</dbReference>
<dbReference type="Pfam" id="PF02515">
    <property type="entry name" value="CoA_transf_3"/>
    <property type="match status" value="1"/>
</dbReference>
<dbReference type="RefSeq" id="WP_310110376.1">
    <property type="nucleotide sequence ID" value="NZ_JAVDTN010000003.1"/>
</dbReference>
<sequence>MEEDQAGVPPLFRCLGPVFHQQDAPAGLLAAPWSGPRRWWAGPLDVEGLGLGSVGAAAAALNLLAGAPGRFATTSALTAGAFDSSGHLRVSGHPIQGFAPLSGFRRTLDGWIRLHANYPHHEQRLMEALGATTADGVAAALRSMESLEAEAAIQSRGGVAAAVRTRADWLASAMGRSAGTGPWIDVTLPGGKAKRTGRPVLRPVEDPRRPLQGVRVLDLTRVIAGPVSTRLLGALGADVLRIDPPQLPELTGQFVDTGFCKRSAEADLAIPGNLDRLRHLLRTADVVVTGYRAGSLNRFGLDPQALLEARPELVLATLDSWGSDGPWSGRRGFDSIVQAASGIADLYGAENNDGGWQPGALPVQALDHATGYGLAAGAIALLAHRQHGGLGGWARLSLARTAEELLNLPALPALPELPGLPGETGRPAGPPPAPVLRTQASTYGGLRYAAPPLLADGQPLDYDRPPVPYGSSELAWA</sequence>
<dbReference type="GeneID" id="97421754"/>
<dbReference type="AlphaFoldDB" id="A0AAW8N9J1"/>
<evidence type="ECO:0000256" key="1">
    <source>
        <dbReference type="SAM" id="MobiDB-lite"/>
    </source>
</evidence>
<dbReference type="PANTHER" id="PTHR48228">
    <property type="entry name" value="SUCCINYL-COA--D-CITRAMALATE COA-TRANSFERASE"/>
    <property type="match status" value="1"/>
</dbReference>
<gene>
    <name evidence="2" type="ORF">J2X12_001368</name>
</gene>
<feature type="region of interest" description="Disordered" evidence="1">
    <location>
        <begin position="454"/>
        <end position="477"/>
    </location>
</feature>
<accession>A0AAW8N9J1</accession>
<dbReference type="InterPro" id="IPR050509">
    <property type="entry name" value="CoA-transferase_III"/>
</dbReference>
<dbReference type="PANTHER" id="PTHR48228:SF4">
    <property type="entry name" value="BLR3030 PROTEIN"/>
    <property type="match status" value="1"/>
</dbReference>
<dbReference type="InterPro" id="IPR003673">
    <property type="entry name" value="CoA-Trfase_fam_III"/>
</dbReference>
<proteinExistence type="predicted"/>